<reference evidence="1" key="1">
    <citation type="submission" date="2024-09" db="EMBL/GenBank/DDBJ databases">
        <title>Draft Genome Sequences of Neofusicoccum parvum.</title>
        <authorList>
            <person name="Ashida A."/>
            <person name="Camagna M."/>
            <person name="Tanaka A."/>
            <person name="Takemoto D."/>
        </authorList>
    </citation>
    <scope>NUCLEOTIDE SEQUENCE</scope>
    <source>
        <strain evidence="1">PPO83</strain>
    </source>
</reference>
<evidence type="ECO:0000313" key="1">
    <source>
        <dbReference type="EMBL" id="GME28888.1"/>
    </source>
</evidence>
<proteinExistence type="predicted"/>
<name>A0ACB5S814_9PEZI</name>
<keyword evidence="2" id="KW-1185">Reference proteome</keyword>
<organism evidence="1 2">
    <name type="scientific">Neofusicoccum parvum</name>
    <dbReference type="NCBI Taxonomy" id="310453"/>
    <lineage>
        <taxon>Eukaryota</taxon>
        <taxon>Fungi</taxon>
        <taxon>Dikarya</taxon>
        <taxon>Ascomycota</taxon>
        <taxon>Pezizomycotina</taxon>
        <taxon>Dothideomycetes</taxon>
        <taxon>Dothideomycetes incertae sedis</taxon>
        <taxon>Botryosphaeriales</taxon>
        <taxon>Botryosphaeriaceae</taxon>
        <taxon>Neofusicoccum</taxon>
    </lineage>
</organism>
<accession>A0ACB5S814</accession>
<sequence>MMFCLVEASTHLGAWCTLGALLWQVGLIVVPPLWGLVWVWWDRKKLAEEAEKRRLEAMAKEAAAEEERRLEAVAKEAAEVQRVEREKAMVVALEDIQRTARYLLSTATKQARVTGTIVDRLNSIIRLEEQRETAERLRVLINDLPFPPRP</sequence>
<dbReference type="EMBL" id="BSXG01000053">
    <property type="protein sequence ID" value="GME28888.1"/>
    <property type="molecule type" value="Genomic_DNA"/>
</dbReference>
<dbReference type="Proteomes" id="UP001165186">
    <property type="component" value="Unassembled WGS sequence"/>
</dbReference>
<evidence type="ECO:0000313" key="2">
    <source>
        <dbReference type="Proteomes" id="UP001165186"/>
    </source>
</evidence>
<gene>
    <name evidence="1" type="primary">g1418</name>
    <name evidence="1" type="ORF">NpPPO83_00001418</name>
</gene>
<comment type="caution">
    <text evidence="1">The sequence shown here is derived from an EMBL/GenBank/DDBJ whole genome shotgun (WGS) entry which is preliminary data.</text>
</comment>
<protein>
    <submittedName>
        <fullName evidence="1">Uncharacterized protein</fullName>
    </submittedName>
</protein>